<dbReference type="RefSeq" id="WP_003536236.1">
    <property type="nucleotide sequence ID" value="NZ_AP031443.1"/>
</dbReference>
<dbReference type="EMBL" id="CACRTL010000007">
    <property type="protein sequence ID" value="VYT59486.1"/>
    <property type="molecule type" value="Genomic_DNA"/>
</dbReference>
<evidence type="ECO:0000313" key="3">
    <source>
        <dbReference type="EMBL" id="VYT59486.1"/>
    </source>
</evidence>
<feature type="transmembrane region" description="Helical" evidence="1">
    <location>
        <begin position="7"/>
        <end position="24"/>
    </location>
</feature>
<dbReference type="Proteomes" id="UP001211987">
    <property type="component" value="Unassembled WGS sequence"/>
</dbReference>
<keyword evidence="1" id="KW-0812">Transmembrane</keyword>
<protein>
    <submittedName>
        <fullName evidence="3">Uncharacterized protein</fullName>
    </submittedName>
</protein>
<proteinExistence type="predicted"/>
<dbReference type="EMBL" id="JAQLKE010000025">
    <property type="protein sequence ID" value="MDB7084793.1"/>
    <property type="molecule type" value="Genomic_DNA"/>
</dbReference>
<keyword evidence="1" id="KW-1133">Transmembrane helix</keyword>
<reference evidence="2" key="2">
    <citation type="submission" date="2023-01" db="EMBL/GenBank/DDBJ databases">
        <title>Human gut microbiome strain richness.</title>
        <authorList>
            <person name="Chen-Liaw A."/>
        </authorList>
    </citation>
    <scope>NUCLEOTIDE SEQUENCE</scope>
    <source>
        <strain evidence="2">1001217st2_G6_1001217B_191108</strain>
    </source>
</reference>
<dbReference type="AlphaFoldDB" id="A0A6N2Y0K3"/>
<feature type="transmembrane region" description="Helical" evidence="1">
    <location>
        <begin position="30"/>
        <end position="50"/>
    </location>
</feature>
<evidence type="ECO:0000313" key="2">
    <source>
        <dbReference type="EMBL" id="MDB7084793.1"/>
    </source>
</evidence>
<dbReference type="GeneID" id="64195015"/>
<gene>
    <name evidence="3" type="ORF">CRLFYP8_01119</name>
    <name evidence="2" type="ORF">PM738_13360</name>
</gene>
<reference evidence="3" key="1">
    <citation type="submission" date="2019-11" db="EMBL/GenBank/DDBJ databases">
        <authorList>
            <person name="Feng L."/>
        </authorList>
    </citation>
    <scope>NUCLEOTIDE SEQUENCE</scope>
    <source>
        <strain evidence="3">CramosumLFYP8</strain>
    </source>
</reference>
<sequence>MDGKTKIIIMVVVFIVSMALIFIGQKNVGYTGLATELVGLAGLIGVIYTYNKGYK</sequence>
<dbReference type="InterPro" id="IPR054198">
    <property type="entry name" value="DUF6903"/>
</dbReference>
<name>A0A6N2Y0K3_9FIRM</name>
<dbReference type="Pfam" id="PF21844">
    <property type="entry name" value="DUF6903"/>
    <property type="match status" value="1"/>
</dbReference>
<evidence type="ECO:0000256" key="1">
    <source>
        <dbReference type="SAM" id="Phobius"/>
    </source>
</evidence>
<accession>A0A6N2Y0K3</accession>
<organism evidence="3">
    <name type="scientific">Thomasclavelia ramosa</name>
    <dbReference type="NCBI Taxonomy" id="1547"/>
    <lineage>
        <taxon>Bacteria</taxon>
        <taxon>Bacillati</taxon>
        <taxon>Bacillota</taxon>
        <taxon>Erysipelotrichia</taxon>
        <taxon>Erysipelotrichales</taxon>
        <taxon>Coprobacillaceae</taxon>
        <taxon>Thomasclavelia</taxon>
    </lineage>
</organism>
<keyword evidence="1" id="KW-0472">Membrane</keyword>